<dbReference type="InterPro" id="IPR050126">
    <property type="entry name" value="Ap4A_hydrolase"/>
</dbReference>
<dbReference type="PANTHER" id="PTHR42850:SF4">
    <property type="entry name" value="ZINC-DEPENDENT ENDOPOLYPHOSPHATASE"/>
    <property type="match status" value="1"/>
</dbReference>
<protein>
    <submittedName>
        <fullName evidence="2">Metallophosphoesterase family protein</fullName>
        <ecNumber evidence="2">3.1.-.-</ecNumber>
    </submittedName>
</protein>
<dbReference type="PANTHER" id="PTHR42850">
    <property type="entry name" value="METALLOPHOSPHOESTERASE"/>
    <property type="match status" value="1"/>
</dbReference>
<dbReference type="RefSeq" id="WP_345862937.1">
    <property type="nucleotide sequence ID" value="NZ_JBDIMF010000001.1"/>
</dbReference>
<dbReference type="Gene3D" id="3.60.21.10">
    <property type="match status" value="1"/>
</dbReference>
<feature type="domain" description="Calcineurin-like phosphoesterase" evidence="1">
    <location>
        <begin position="38"/>
        <end position="228"/>
    </location>
</feature>
<comment type="caution">
    <text evidence="2">The sequence shown here is derived from an EMBL/GenBank/DDBJ whole genome shotgun (WGS) entry which is preliminary data.</text>
</comment>
<dbReference type="CDD" id="cd00144">
    <property type="entry name" value="MPP_PPP_family"/>
    <property type="match status" value="1"/>
</dbReference>
<keyword evidence="3" id="KW-1185">Reference proteome</keyword>
<dbReference type="EC" id="3.1.-.-" evidence="2"/>
<sequence>MKVGLFKKKKAVSPEYIDAMPGTPQCGTSRRGTSGARAYAIGDVHGRLDLLRALIDQIMVDRRDRPCERDYIVFLGDLIDRGPDSAGVIDYLLQARAFLPNPIFLMGNHEEMLLHTLERDPTKMRDWLRFGGYECAQSYGVEVGRLALLDPRAAVALVRSAIPAAHIAFIDSFVDSFRFGDYLFVHAGIRPGIPIEQQNTRDLRWIRETFLDSVVEHPLLVVHGHTITDAPDERPNRIGIDTGAYSSGTLTALCIEGSDRKYLRAEM</sequence>
<dbReference type="Pfam" id="PF00149">
    <property type="entry name" value="Metallophos"/>
    <property type="match status" value="1"/>
</dbReference>
<keyword evidence="2" id="KW-0378">Hydrolase</keyword>
<dbReference type="EMBL" id="JBDIMF010000001">
    <property type="protein sequence ID" value="MEN2785448.1"/>
    <property type="molecule type" value="Genomic_DNA"/>
</dbReference>
<reference evidence="2 3" key="1">
    <citation type="submission" date="2024-05" db="EMBL/GenBank/DDBJ databases">
        <authorList>
            <person name="Liu Q."/>
            <person name="Xin Y.-H."/>
        </authorList>
    </citation>
    <scope>NUCLEOTIDE SEQUENCE [LARGE SCALE GENOMIC DNA]</scope>
    <source>
        <strain evidence="2 3">CGMCC 1.15349</strain>
    </source>
</reference>
<gene>
    <name evidence="2" type="ORF">ABC969_03315</name>
</gene>
<dbReference type="GO" id="GO:0016787">
    <property type="term" value="F:hydrolase activity"/>
    <property type="evidence" value="ECO:0007669"/>
    <property type="project" value="UniProtKB-KW"/>
</dbReference>
<accession>A0ABU9XNR2</accession>
<evidence type="ECO:0000313" key="2">
    <source>
        <dbReference type="EMBL" id="MEN2785448.1"/>
    </source>
</evidence>
<dbReference type="SUPFAM" id="SSF56300">
    <property type="entry name" value="Metallo-dependent phosphatases"/>
    <property type="match status" value="1"/>
</dbReference>
<organism evidence="2 3">
    <name type="scientific">Sphingomonas qilianensis</name>
    <dbReference type="NCBI Taxonomy" id="1736690"/>
    <lineage>
        <taxon>Bacteria</taxon>
        <taxon>Pseudomonadati</taxon>
        <taxon>Pseudomonadota</taxon>
        <taxon>Alphaproteobacteria</taxon>
        <taxon>Sphingomonadales</taxon>
        <taxon>Sphingomonadaceae</taxon>
        <taxon>Sphingomonas</taxon>
    </lineage>
</organism>
<dbReference type="InterPro" id="IPR004843">
    <property type="entry name" value="Calcineurin-like_PHP"/>
</dbReference>
<evidence type="ECO:0000259" key="1">
    <source>
        <dbReference type="Pfam" id="PF00149"/>
    </source>
</evidence>
<proteinExistence type="predicted"/>
<name>A0ABU9XNR2_9SPHN</name>
<evidence type="ECO:0000313" key="3">
    <source>
        <dbReference type="Proteomes" id="UP001404104"/>
    </source>
</evidence>
<dbReference type="InterPro" id="IPR029052">
    <property type="entry name" value="Metallo-depent_PP-like"/>
</dbReference>
<dbReference type="Proteomes" id="UP001404104">
    <property type="component" value="Unassembled WGS sequence"/>
</dbReference>